<gene>
    <name evidence="1" type="ORF">BCV71DRAFT_231847</name>
</gene>
<sequence>MNIIHGIVDKYTADSAEDTHQLAKQPCADSTMQKHTMDSSVKSIRSTISMIDGILYTKFSVVTYARAPCVQSARKTITLSRSYLEPEKIGYCIHHEVHYTNIPVSFEERG</sequence>
<reference evidence="1 2" key="1">
    <citation type="journal article" date="2016" name="Proc. Natl. Acad. Sci. U.S.A.">
        <title>Lipid metabolic changes in an early divergent fungus govern the establishment of a mutualistic symbiosis with endobacteria.</title>
        <authorList>
            <person name="Lastovetsky O.A."/>
            <person name="Gaspar M.L."/>
            <person name="Mondo S.J."/>
            <person name="LaButti K.M."/>
            <person name="Sandor L."/>
            <person name="Grigoriev I.V."/>
            <person name="Henry S.A."/>
            <person name="Pawlowska T.E."/>
        </authorList>
    </citation>
    <scope>NUCLEOTIDE SEQUENCE [LARGE SCALE GENOMIC DNA]</scope>
    <source>
        <strain evidence="1 2">ATCC 11559</strain>
    </source>
</reference>
<evidence type="ECO:0000313" key="2">
    <source>
        <dbReference type="Proteomes" id="UP000242381"/>
    </source>
</evidence>
<dbReference type="AlphaFoldDB" id="A0A1X0SCU3"/>
<dbReference type="EMBL" id="KV921272">
    <property type="protein sequence ID" value="ORE21958.1"/>
    <property type="molecule type" value="Genomic_DNA"/>
</dbReference>
<organism evidence="1 2">
    <name type="scientific">Rhizopus microsporus</name>
    <dbReference type="NCBI Taxonomy" id="58291"/>
    <lineage>
        <taxon>Eukaryota</taxon>
        <taxon>Fungi</taxon>
        <taxon>Fungi incertae sedis</taxon>
        <taxon>Mucoromycota</taxon>
        <taxon>Mucoromycotina</taxon>
        <taxon>Mucoromycetes</taxon>
        <taxon>Mucorales</taxon>
        <taxon>Mucorineae</taxon>
        <taxon>Rhizopodaceae</taxon>
        <taxon>Rhizopus</taxon>
    </lineage>
</organism>
<evidence type="ECO:0000313" key="1">
    <source>
        <dbReference type="EMBL" id="ORE21958.1"/>
    </source>
</evidence>
<proteinExistence type="predicted"/>
<protein>
    <submittedName>
        <fullName evidence="1">Uncharacterized protein</fullName>
    </submittedName>
</protein>
<accession>A0A1X0SCU3</accession>
<name>A0A1X0SCU3_RHIZD</name>
<dbReference type="Proteomes" id="UP000242381">
    <property type="component" value="Unassembled WGS sequence"/>
</dbReference>